<sequence>MSTTVGHGQKVTTDPRSKQEIPESTGLITSDSLAAESLKNEGGFGSGNPHAAASKQPSKSTTSNITDTSNATRLAPAVDAEAREAQDGWGETSQLNASHSLSNSAPATDDAVSGGYAGAADAERAPGELRPKGKNITEGGFDDGAPNASFNNVVGGRKDPGSLAEEKFVRENAKVAGGGGGTGDGELTGESGFDGLEREEEA</sequence>
<dbReference type="AlphaFoldDB" id="A0A6A6XNT3"/>
<protein>
    <submittedName>
        <fullName evidence="2">Uncharacterized protein</fullName>
    </submittedName>
</protein>
<evidence type="ECO:0000313" key="3">
    <source>
        <dbReference type="Proteomes" id="UP000799757"/>
    </source>
</evidence>
<dbReference type="OrthoDB" id="5383057at2759"/>
<organism evidence="2 3">
    <name type="scientific">Melanomma pulvis-pyrius CBS 109.77</name>
    <dbReference type="NCBI Taxonomy" id="1314802"/>
    <lineage>
        <taxon>Eukaryota</taxon>
        <taxon>Fungi</taxon>
        <taxon>Dikarya</taxon>
        <taxon>Ascomycota</taxon>
        <taxon>Pezizomycotina</taxon>
        <taxon>Dothideomycetes</taxon>
        <taxon>Pleosporomycetidae</taxon>
        <taxon>Pleosporales</taxon>
        <taxon>Melanommataceae</taxon>
        <taxon>Melanomma</taxon>
    </lineage>
</organism>
<feature type="region of interest" description="Disordered" evidence="1">
    <location>
        <begin position="1"/>
        <end position="202"/>
    </location>
</feature>
<dbReference type="Proteomes" id="UP000799757">
    <property type="component" value="Unassembled WGS sequence"/>
</dbReference>
<gene>
    <name evidence="2" type="ORF">K505DRAFT_296976</name>
</gene>
<dbReference type="EMBL" id="MU001789">
    <property type="protein sequence ID" value="KAF2798191.1"/>
    <property type="molecule type" value="Genomic_DNA"/>
</dbReference>
<feature type="compositionally biased region" description="Polar residues" evidence="1">
    <location>
        <begin position="55"/>
        <end position="72"/>
    </location>
</feature>
<feature type="compositionally biased region" description="Gly residues" evidence="1">
    <location>
        <begin position="176"/>
        <end position="186"/>
    </location>
</feature>
<proteinExistence type="predicted"/>
<feature type="compositionally biased region" description="Basic and acidic residues" evidence="1">
    <location>
        <begin position="156"/>
        <end position="173"/>
    </location>
</feature>
<evidence type="ECO:0000256" key="1">
    <source>
        <dbReference type="SAM" id="MobiDB-lite"/>
    </source>
</evidence>
<feature type="compositionally biased region" description="Basic and acidic residues" evidence="1">
    <location>
        <begin position="121"/>
        <end position="131"/>
    </location>
</feature>
<reference evidence="2" key="1">
    <citation type="journal article" date="2020" name="Stud. Mycol.">
        <title>101 Dothideomycetes genomes: a test case for predicting lifestyles and emergence of pathogens.</title>
        <authorList>
            <person name="Haridas S."/>
            <person name="Albert R."/>
            <person name="Binder M."/>
            <person name="Bloem J."/>
            <person name="Labutti K."/>
            <person name="Salamov A."/>
            <person name="Andreopoulos B."/>
            <person name="Baker S."/>
            <person name="Barry K."/>
            <person name="Bills G."/>
            <person name="Bluhm B."/>
            <person name="Cannon C."/>
            <person name="Castanera R."/>
            <person name="Culley D."/>
            <person name="Daum C."/>
            <person name="Ezra D."/>
            <person name="Gonzalez J."/>
            <person name="Henrissat B."/>
            <person name="Kuo A."/>
            <person name="Liang C."/>
            <person name="Lipzen A."/>
            <person name="Lutzoni F."/>
            <person name="Magnuson J."/>
            <person name="Mondo S."/>
            <person name="Nolan M."/>
            <person name="Ohm R."/>
            <person name="Pangilinan J."/>
            <person name="Park H.-J."/>
            <person name="Ramirez L."/>
            <person name="Alfaro M."/>
            <person name="Sun H."/>
            <person name="Tritt A."/>
            <person name="Yoshinaga Y."/>
            <person name="Zwiers L.-H."/>
            <person name="Turgeon B."/>
            <person name="Goodwin S."/>
            <person name="Spatafora J."/>
            <person name="Crous P."/>
            <person name="Grigoriev I."/>
        </authorList>
    </citation>
    <scope>NUCLEOTIDE SEQUENCE</scope>
    <source>
        <strain evidence="2">CBS 109.77</strain>
    </source>
</reference>
<feature type="compositionally biased region" description="Polar residues" evidence="1">
    <location>
        <begin position="91"/>
        <end position="106"/>
    </location>
</feature>
<name>A0A6A6XNT3_9PLEO</name>
<evidence type="ECO:0000313" key="2">
    <source>
        <dbReference type="EMBL" id="KAF2798191.1"/>
    </source>
</evidence>
<keyword evidence="3" id="KW-1185">Reference proteome</keyword>
<accession>A0A6A6XNT3</accession>
<feature type="compositionally biased region" description="Polar residues" evidence="1">
    <location>
        <begin position="1"/>
        <end position="12"/>
    </location>
</feature>